<reference evidence="2 3" key="1">
    <citation type="journal article" date="1992" name="Lakartidningen">
        <title>[Penicillin V and not amoxicillin is the first choice preparation in acute otitis].</title>
        <authorList>
            <person name="Kamme C."/>
            <person name="Lundgren K."/>
            <person name="Prellner K."/>
        </authorList>
    </citation>
    <scope>NUCLEOTIDE SEQUENCE [LARGE SCALE GENOMIC DNA]</scope>
    <source>
        <strain evidence="2 3">PC3714II</strain>
    </source>
</reference>
<proteinExistence type="predicted"/>
<feature type="compositionally biased region" description="Basic and acidic residues" evidence="1">
    <location>
        <begin position="104"/>
        <end position="114"/>
    </location>
</feature>
<dbReference type="AlphaFoldDB" id="A0A5C8F902"/>
<name>A0A5C8F902_9SPIR</name>
<accession>A0A5C8F902</accession>
<dbReference type="Proteomes" id="UP000324574">
    <property type="component" value="Unassembled WGS sequence"/>
</dbReference>
<organism evidence="2 3">
    <name type="scientific">Brachyspira aalborgi</name>
    <dbReference type="NCBI Taxonomy" id="29522"/>
    <lineage>
        <taxon>Bacteria</taxon>
        <taxon>Pseudomonadati</taxon>
        <taxon>Spirochaetota</taxon>
        <taxon>Spirochaetia</taxon>
        <taxon>Brachyspirales</taxon>
        <taxon>Brachyspiraceae</taxon>
        <taxon>Brachyspira</taxon>
    </lineage>
</organism>
<feature type="region of interest" description="Disordered" evidence="1">
    <location>
        <begin position="104"/>
        <end position="127"/>
    </location>
</feature>
<evidence type="ECO:0000313" key="2">
    <source>
        <dbReference type="EMBL" id="TXJ46735.1"/>
    </source>
</evidence>
<dbReference type="EMBL" id="SAYG01000002">
    <property type="protein sequence ID" value="TXJ46735.1"/>
    <property type="molecule type" value="Genomic_DNA"/>
</dbReference>
<evidence type="ECO:0000313" key="3">
    <source>
        <dbReference type="Proteomes" id="UP000324574"/>
    </source>
</evidence>
<dbReference type="RefSeq" id="WP_147525649.1">
    <property type="nucleotide sequence ID" value="NZ_SAYG01000002.1"/>
</dbReference>
<sequence>MELEILDLEEFSNDKAVYAKLGEYKINVNDIPLKVALKVNDYYKSLKNDKEIDSQSLIKDIVFPVIQRQNENVKIEEIENKFNYDQLAKLLNMIFVSFLSAGGDYKKDNSDTKENKKKVPTVPEGQK</sequence>
<comment type="caution">
    <text evidence="2">The sequence shown here is derived from an EMBL/GenBank/DDBJ whole genome shotgun (WGS) entry which is preliminary data.</text>
</comment>
<evidence type="ECO:0000256" key="1">
    <source>
        <dbReference type="SAM" id="MobiDB-lite"/>
    </source>
</evidence>
<protein>
    <submittedName>
        <fullName evidence="2">Uncharacterized protein</fullName>
    </submittedName>
</protein>
<gene>
    <name evidence="2" type="ORF">EPJ70_00920</name>
</gene>